<proteinExistence type="inferred from homology"/>
<accession>A0A516PTT7</accession>
<feature type="transmembrane region" description="Helical" evidence="7">
    <location>
        <begin position="492"/>
        <end position="514"/>
    </location>
</feature>
<evidence type="ECO:0000256" key="4">
    <source>
        <dbReference type="ARBA" id="ARBA00022692"/>
    </source>
</evidence>
<feature type="transmembrane region" description="Helical" evidence="7">
    <location>
        <begin position="134"/>
        <end position="155"/>
    </location>
</feature>
<sequence length="544" mass="57294">MPRDRVHPCLAPVRSLSVDLEFGRARRGRPGAEPHRRVLPLAQMARDRHMSEKRSAVLDAGAVRSGAMWSAANTIFVKLVTIAITAIVLRIVTPREFGVFAVAATVYAIVSSFSDFGLGSCLQRRDFDPRKIGPTVVALALVTTTSLGIATMMMAGPLATVMGAPDAAGAVRVLALSIILNGVFTAPTALAARDFRQRLVFSSSLVGFVPANASLVLLAVHGDGTMAFAWSRVIGQLCSGAFLAWQLRAFVRPNIDRSQLKMILRFGVPLAGANLINFTFLNLDYIFVGHRMGPIVLGVYMLAFNTASWATSVLSSTVNTVAMPAFSQVGKDETALRSALATAARSVGLVAFPISALTIALAGPLITTVYGRQWTAAVPVLQILGAYGALFVISLLFANLLVGTGRTAVLMAVQAGWLILLLPAMWAGAAWDGLRGVATAHVVVVTVAILPAYMILIRRIAPGGPVAMLHALKGPLMAAIVAGVIARLTEIVISQNIVALLVGGLAGGLCYLVLSWGAILEQVTAGGLKILHHKSRHGSVPRVG</sequence>
<dbReference type="Proteomes" id="UP000319263">
    <property type="component" value="Chromosome"/>
</dbReference>
<evidence type="ECO:0000256" key="1">
    <source>
        <dbReference type="ARBA" id="ARBA00004651"/>
    </source>
</evidence>
<evidence type="ECO:0000313" key="8">
    <source>
        <dbReference type="EMBL" id="QDP94598.1"/>
    </source>
</evidence>
<dbReference type="EMBL" id="CP041692">
    <property type="protein sequence ID" value="QDP94598.1"/>
    <property type="molecule type" value="Genomic_DNA"/>
</dbReference>
<feature type="transmembrane region" description="Helical" evidence="7">
    <location>
        <begin position="99"/>
        <end position="122"/>
    </location>
</feature>
<organism evidence="8 9">
    <name type="scientific">Microlunatus elymi</name>
    <dbReference type="NCBI Taxonomy" id="2596828"/>
    <lineage>
        <taxon>Bacteria</taxon>
        <taxon>Bacillati</taxon>
        <taxon>Actinomycetota</taxon>
        <taxon>Actinomycetes</taxon>
        <taxon>Propionibacteriales</taxon>
        <taxon>Propionibacteriaceae</taxon>
        <taxon>Microlunatus</taxon>
    </lineage>
</organism>
<keyword evidence="3" id="KW-1003">Cell membrane</keyword>
<dbReference type="PANTHER" id="PTHR30250:SF10">
    <property type="entry name" value="LIPOPOLYSACCHARIDE BIOSYNTHESIS PROTEIN WZXC"/>
    <property type="match status" value="1"/>
</dbReference>
<evidence type="ECO:0000256" key="3">
    <source>
        <dbReference type="ARBA" id="ARBA00022475"/>
    </source>
</evidence>
<comment type="similarity">
    <text evidence="2">Belongs to the polysaccharide synthase family.</text>
</comment>
<feature type="transmembrane region" description="Helical" evidence="7">
    <location>
        <begin position="263"/>
        <end position="287"/>
    </location>
</feature>
<feature type="transmembrane region" description="Helical" evidence="7">
    <location>
        <begin position="376"/>
        <end position="402"/>
    </location>
</feature>
<evidence type="ECO:0000256" key="2">
    <source>
        <dbReference type="ARBA" id="ARBA00007430"/>
    </source>
</evidence>
<feature type="transmembrane region" description="Helical" evidence="7">
    <location>
        <begin position="409"/>
        <end position="431"/>
    </location>
</feature>
<evidence type="ECO:0000256" key="6">
    <source>
        <dbReference type="ARBA" id="ARBA00023136"/>
    </source>
</evidence>
<comment type="subcellular location">
    <subcellularLocation>
        <location evidence="1">Cell membrane</location>
        <topology evidence="1">Multi-pass membrane protein</topology>
    </subcellularLocation>
</comment>
<feature type="transmembrane region" description="Helical" evidence="7">
    <location>
        <begin position="167"/>
        <end position="192"/>
    </location>
</feature>
<feature type="transmembrane region" description="Helical" evidence="7">
    <location>
        <begin position="347"/>
        <end position="370"/>
    </location>
</feature>
<dbReference type="OrthoDB" id="9770347at2"/>
<dbReference type="InterPro" id="IPR050833">
    <property type="entry name" value="Poly_Biosynth_Transport"/>
</dbReference>
<feature type="transmembrane region" description="Helical" evidence="7">
    <location>
        <begin position="75"/>
        <end position="93"/>
    </location>
</feature>
<protein>
    <submittedName>
        <fullName evidence="8">Oligosaccharide flippase family protein</fullName>
    </submittedName>
</protein>
<name>A0A516PTT7_9ACTN</name>
<keyword evidence="4 7" id="KW-0812">Transmembrane</keyword>
<reference evidence="8 9" key="1">
    <citation type="submission" date="2019-07" db="EMBL/GenBank/DDBJ databases">
        <title>Microlunatus dokdonensis sp. nov. isolated from the rhizospheric soil of the wild plant Elymus tsukushiensis.</title>
        <authorList>
            <person name="Ghim S.-Y."/>
            <person name="Hwang Y.-J."/>
            <person name="Son J.-S."/>
            <person name="Shin J.-H."/>
        </authorList>
    </citation>
    <scope>NUCLEOTIDE SEQUENCE [LARGE SCALE GENOMIC DNA]</scope>
    <source>
        <strain evidence="8 9">KUDC0627</strain>
    </source>
</reference>
<feature type="transmembrane region" description="Helical" evidence="7">
    <location>
        <begin position="437"/>
        <end position="456"/>
    </location>
</feature>
<feature type="transmembrane region" description="Helical" evidence="7">
    <location>
        <begin position="468"/>
        <end position="486"/>
    </location>
</feature>
<dbReference type="AlphaFoldDB" id="A0A516PTT7"/>
<evidence type="ECO:0000256" key="7">
    <source>
        <dbReference type="SAM" id="Phobius"/>
    </source>
</evidence>
<dbReference type="KEGG" id="mik:FOE78_00520"/>
<dbReference type="Pfam" id="PF13440">
    <property type="entry name" value="Polysacc_synt_3"/>
    <property type="match status" value="1"/>
</dbReference>
<evidence type="ECO:0000256" key="5">
    <source>
        <dbReference type="ARBA" id="ARBA00022989"/>
    </source>
</evidence>
<dbReference type="GO" id="GO:0005886">
    <property type="term" value="C:plasma membrane"/>
    <property type="evidence" value="ECO:0007669"/>
    <property type="project" value="UniProtKB-SubCell"/>
</dbReference>
<feature type="transmembrane region" description="Helical" evidence="7">
    <location>
        <begin position="233"/>
        <end position="251"/>
    </location>
</feature>
<dbReference type="PANTHER" id="PTHR30250">
    <property type="entry name" value="PST FAMILY PREDICTED COLANIC ACID TRANSPORTER"/>
    <property type="match status" value="1"/>
</dbReference>
<gene>
    <name evidence="8" type="ORF">FOE78_00520</name>
</gene>
<keyword evidence="5 7" id="KW-1133">Transmembrane helix</keyword>
<keyword evidence="9" id="KW-1185">Reference proteome</keyword>
<evidence type="ECO:0000313" key="9">
    <source>
        <dbReference type="Proteomes" id="UP000319263"/>
    </source>
</evidence>
<feature type="transmembrane region" description="Helical" evidence="7">
    <location>
        <begin position="199"/>
        <end position="221"/>
    </location>
</feature>
<keyword evidence="6 7" id="KW-0472">Membrane</keyword>